<gene>
    <name evidence="4" type="ordered locus">Plav_2920</name>
</gene>
<evidence type="ECO:0000256" key="2">
    <source>
        <dbReference type="ARBA" id="ARBA00006436"/>
    </source>
</evidence>
<organism evidence="4 5">
    <name type="scientific">Parvibaculum lavamentivorans (strain DS-1 / DSM 13023 / NCIMB 13966)</name>
    <dbReference type="NCBI Taxonomy" id="402881"/>
    <lineage>
        <taxon>Bacteria</taxon>
        <taxon>Pseudomonadati</taxon>
        <taxon>Pseudomonadota</taxon>
        <taxon>Alphaproteobacteria</taxon>
        <taxon>Hyphomicrobiales</taxon>
        <taxon>Parvibaculaceae</taxon>
        <taxon>Parvibaculum</taxon>
    </lineage>
</organism>
<dbReference type="PANTHER" id="PTHR12184:SF1">
    <property type="entry name" value="UBIQUINOL-CYTOCHROME-C REDUCTASE COMPLEX ASSEMBLY FACTOR 1"/>
    <property type="match status" value="1"/>
</dbReference>
<dbReference type="EMBL" id="CP000774">
    <property type="protein sequence ID" value="ABS64527.1"/>
    <property type="molecule type" value="Genomic_DNA"/>
</dbReference>
<dbReference type="PIRSF" id="PIRSF032079">
    <property type="entry name" value="UCP032079"/>
    <property type="match status" value="1"/>
</dbReference>
<dbReference type="STRING" id="402881.Plav_2920"/>
<dbReference type="eggNOG" id="COG5452">
    <property type="taxonomic scope" value="Bacteria"/>
</dbReference>
<dbReference type="AlphaFoldDB" id="A7HX94"/>
<dbReference type="OrthoDB" id="7158889at2"/>
<dbReference type="HOGENOM" id="CLU_051390_5_1_5"/>
<sequence>MIWRNIFGRSPRDETPYALYAGLVAQARSPQFYLHMNVPDTAEGRFEMVALHAFLVLRKLRSGGEEGKALGQKVFDILFDDMDQTLREMGVGDLSVGKKIKALASSFYGRIQAYEEGLGEAAGERLRDALRRNLYGGLQVRDEQVSSMEDYVRRADRALLDQPIDDVMAGRAVFASPPDVTSIEADLTEGELR</sequence>
<dbReference type="InterPro" id="IPR021150">
    <property type="entry name" value="Ubiq_cyt_c_chap"/>
</dbReference>
<keyword evidence="5" id="KW-1185">Reference proteome</keyword>
<evidence type="ECO:0000256" key="1">
    <source>
        <dbReference type="ARBA" id="ARBA00006407"/>
    </source>
</evidence>
<proteinExistence type="inferred from homology"/>
<reference evidence="4 5" key="1">
    <citation type="journal article" date="2011" name="Stand. Genomic Sci.">
        <title>Complete genome sequence of Parvibaculum lavamentivorans type strain (DS-1(T)).</title>
        <authorList>
            <person name="Schleheck D."/>
            <person name="Weiss M."/>
            <person name="Pitluck S."/>
            <person name="Bruce D."/>
            <person name="Land M.L."/>
            <person name="Han S."/>
            <person name="Saunders E."/>
            <person name="Tapia R."/>
            <person name="Detter C."/>
            <person name="Brettin T."/>
            <person name="Han J."/>
            <person name="Woyke T."/>
            <person name="Goodwin L."/>
            <person name="Pennacchio L."/>
            <person name="Nolan M."/>
            <person name="Cook A.M."/>
            <person name="Kjelleberg S."/>
            <person name="Thomas T."/>
        </authorList>
    </citation>
    <scope>NUCLEOTIDE SEQUENCE [LARGE SCALE GENOMIC DNA]</scope>
    <source>
        <strain evidence="5">DS-1 / DSM 13023 / NCIMB 13966</strain>
    </source>
</reference>
<evidence type="ECO:0000259" key="3">
    <source>
        <dbReference type="Pfam" id="PF03981"/>
    </source>
</evidence>
<feature type="domain" description="Ubiquinol-cytochrome c chaperone" evidence="3">
    <location>
        <begin position="35"/>
        <end position="174"/>
    </location>
</feature>
<dbReference type="InterPro" id="IPR014569">
    <property type="entry name" value="Ubq_cyt-c_CBP3-rel"/>
</dbReference>
<protein>
    <submittedName>
        <fullName evidence="4">Ubiquinol-cytochrome C chaperone</fullName>
    </submittedName>
</protein>
<dbReference type="Proteomes" id="UP000006377">
    <property type="component" value="Chromosome"/>
</dbReference>
<dbReference type="Pfam" id="PF03981">
    <property type="entry name" value="Ubiq_cyt_C_chap"/>
    <property type="match status" value="1"/>
</dbReference>
<name>A7HX94_PARL1</name>
<dbReference type="PANTHER" id="PTHR12184">
    <property type="entry name" value="UBIQUINOL-CYTOCHROME C REDUCTASE COMPLEX ASSEMBLY FACTOR 1 FAMILY MEMBER"/>
    <property type="match status" value="1"/>
</dbReference>
<dbReference type="RefSeq" id="WP_012111843.1">
    <property type="nucleotide sequence ID" value="NC_009719.1"/>
</dbReference>
<dbReference type="KEGG" id="pla:Plav_2920"/>
<comment type="similarity">
    <text evidence="1">Belongs to the CBP3 family.</text>
</comment>
<evidence type="ECO:0000313" key="5">
    <source>
        <dbReference type="Proteomes" id="UP000006377"/>
    </source>
</evidence>
<dbReference type="InterPro" id="IPR007129">
    <property type="entry name" value="Ubiqinol_cyt_c_chaperone_CPB3"/>
</dbReference>
<evidence type="ECO:0000313" key="4">
    <source>
        <dbReference type="EMBL" id="ABS64527.1"/>
    </source>
</evidence>
<accession>A7HX94</accession>
<comment type="similarity">
    <text evidence="2">Belongs to the UPF0174 family.</text>
</comment>